<dbReference type="EMBL" id="BK015017">
    <property type="protein sequence ID" value="DAD87208.1"/>
    <property type="molecule type" value="Genomic_DNA"/>
</dbReference>
<sequence length="30" mass="3499">MCIFKKLYSKTAQKILIILYILPIVKNSCL</sequence>
<evidence type="ECO:0000313" key="1">
    <source>
        <dbReference type="EMBL" id="DAD87208.1"/>
    </source>
</evidence>
<reference evidence="1" key="1">
    <citation type="journal article" date="2021" name="Proc. Natl. Acad. Sci. U.S.A.">
        <title>A Catalog of Tens of Thousands of Viruses from Human Metagenomes Reveals Hidden Associations with Chronic Diseases.</title>
        <authorList>
            <person name="Tisza M.J."/>
            <person name="Buck C.B."/>
        </authorList>
    </citation>
    <scope>NUCLEOTIDE SEQUENCE</scope>
    <source>
        <strain evidence="1">CtuUw41</strain>
    </source>
</reference>
<protein>
    <submittedName>
        <fullName evidence="1">Uncharacterized protein</fullName>
    </submittedName>
</protein>
<proteinExistence type="predicted"/>
<organism evidence="1">
    <name type="scientific">Siphoviridae sp. ctuUw41</name>
    <dbReference type="NCBI Taxonomy" id="2826503"/>
    <lineage>
        <taxon>Viruses</taxon>
        <taxon>Duplodnaviria</taxon>
        <taxon>Heunggongvirae</taxon>
        <taxon>Uroviricota</taxon>
        <taxon>Caudoviricetes</taxon>
    </lineage>
</organism>
<accession>A0A8S5MYC6</accession>
<name>A0A8S5MYC6_9CAUD</name>